<evidence type="ECO:0000313" key="2">
    <source>
        <dbReference type="Proteomes" id="UP001056707"/>
    </source>
</evidence>
<organism evidence="1 2">
    <name type="scientific">Fructilactobacillus myrtifloralis</name>
    <dbReference type="NCBI Taxonomy" id="2940301"/>
    <lineage>
        <taxon>Bacteria</taxon>
        <taxon>Bacillati</taxon>
        <taxon>Bacillota</taxon>
        <taxon>Bacilli</taxon>
        <taxon>Lactobacillales</taxon>
        <taxon>Lactobacillaceae</taxon>
        <taxon>Fructilactobacillus</taxon>
    </lineage>
</organism>
<sequence length="108" mass="12867">MIYERFFNTLRNFQDDYVLIGGNAASVLIGNQGGDFRQTQDYDIVVLFENIKDDFPKVFYKYIKENEYEHSDKKMMIIVNSIDLKIPKVVMLLNLLNCFQEFRLIFIH</sequence>
<proteinExistence type="predicted"/>
<evidence type="ECO:0008006" key="3">
    <source>
        <dbReference type="Google" id="ProtNLM"/>
    </source>
</evidence>
<evidence type="ECO:0000313" key="1">
    <source>
        <dbReference type="EMBL" id="USS84529.1"/>
    </source>
</evidence>
<dbReference type="EMBL" id="CP097116">
    <property type="protein sequence ID" value="USS84529.1"/>
    <property type="molecule type" value="Genomic_DNA"/>
</dbReference>
<accession>A0ABY5BLY0</accession>
<protein>
    <recommendedName>
        <fullName evidence="3">Polymerase nucleotidyl transferase domain-containing protein</fullName>
    </recommendedName>
</protein>
<dbReference type="RefSeq" id="WP_252749432.1">
    <property type="nucleotide sequence ID" value="NZ_CP097116.1"/>
</dbReference>
<keyword evidence="2" id="KW-1185">Reference proteome</keyword>
<dbReference type="Proteomes" id="UP001056707">
    <property type="component" value="Chromosome"/>
</dbReference>
<reference evidence="1" key="1">
    <citation type="submission" date="2022-05" db="EMBL/GenBank/DDBJ databases">
        <authorList>
            <person name="Oliphant S.A."/>
            <person name="Watson-Haigh N.S."/>
            <person name="Sumby K.M."/>
            <person name="Gardner J.M."/>
            <person name="Jiranek V."/>
        </authorList>
    </citation>
    <scope>NUCLEOTIDE SEQUENCE</scope>
    <source>
        <strain evidence="1">KI16_H9</strain>
    </source>
</reference>
<gene>
    <name evidence="1" type="ORF">M3M35_04205</name>
</gene>
<name>A0ABY5BLY0_9LACO</name>